<feature type="region of interest" description="Disordered" evidence="1">
    <location>
        <begin position="1"/>
        <end position="28"/>
    </location>
</feature>
<dbReference type="InterPro" id="IPR013785">
    <property type="entry name" value="Aldolase_TIM"/>
</dbReference>
<evidence type="ECO:0008006" key="4">
    <source>
        <dbReference type="Google" id="ProtNLM"/>
    </source>
</evidence>
<protein>
    <recommendedName>
        <fullName evidence="4">Radical SAM protein</fullName>
    </recommendedName>
</protein>
<keyword evidence="3" id="KW-1185">Reference proteome</keyword>
<dbReference type="Proteomes" id="UP001162734">
    <property type="component" value="Chromosome"/>
</dbReference>
<proteinExistence type="predicted"/>
<evidence type="ECO:0000313" key="3">
    <source>
        <dbReference type="Proteomes" id="UP001162734"/>
    </source>
</evidence>
<reference evidence="3" key="1">
    <citation type="journal article" date="2022" name="Int. J. Syst. Evol. Microbiol.">
        <title>Anaeromyxobacter oryzae sp. nov., Anaeromyxobacter diazotrophicus sp. nov. and Anaeromyxobacter paludicola sp. nov., isolated from paddy soils.</title>
        <authorList>
            <person name="Itoh H."/>
            <person name="Xu Z."/>
            <person name="Mise K."/>
            <person name="Masuda Y."/>
            <person name="Ushijima N."/>
            <person name="Hayakawa C."/>
            <person name="Shiratori Y."/>
            <person name="Senoo K."/>
        </authorList>
    </citation>
    <scope>NUCLEOTIDE SEQUENCE [LARGE SCALE GENOMIC DNA]</scope>
    <source>
        <strain evidence="3">Red630</strain>
    </source>
</reference>
<evidence type="ECO:0000313" key="2">
    <source>
        <dbReference type="EMBL" id="BDG07556.1"/>
    </source>
</evidence>
<sequence>MQTAPTRVVLEVSRPPPGDGDGDSAPHQMPFRVLASAVDRVLRSTPSPVRFVWDGAEPLSAGRWFYEKAVALEQEFARPGQRLENEVVTSGALLDDPWADFLSARRFEVSLRLPGAAGAEPWEDEQAASAGALRAARRLRPRSVAFRVLAGLEHVAADPARALRSFERAGVPELSFRPAALPESGDDPLDPARAAQLLARLFDAWLELAPSRLHLPDLRDLVVLAERPQGGGPREGEALTVRVDGKVELGGGAGCCRLEELDLAALPRGASTGPKPRSGDRCHWNACCGGAGAGRALLRGLTRAACGEDCPARALLEHVRARLGGSGRRPSAHAAPAATGD</sequence>
<gene>
    <name evidence="2" type="ORF">AMPC_06690</name>
</gene>
<dbReference type="RefSeq" id="WP_248344340.1">
    <property type="nucleotide sequence ID" value="NZ_AP025592.1"/>
</dbReference>
<accession>A0ABM7X6U9</accession>
<evidence type="ECO:0000256" key="1">
    <source>
        <dbReference type="SAM" id="MobiDB-lite"/>
    </source>
</evidence>
<organism evidence="2 3">
    <name type="scientific">Anaeromyxobacter paludicola</name>
    <dbReference type="NCBI Taxonomy" id="2918171"/>
    <lineage>
        <taxon>Bacteria</taxon>
        <taxon>Pseudomonadati</taxon>
        <taxon>Myxococcota</taxon>
        <taxon>Myxococcia</taxon>
        <taxon>Myxococcales</taxon>
        <taxon>Cystobacterineae</taxon>
        <taxon>Anaeromyxobacteraceae</taxon>
        <taxon>Anaeromyxobacter</taxon>
    </lineage>
</organism>
<name>A0ABM7X6U9_9BACT</name>
<dbReference type="Gene3D" id="3.20.20.70">
    <property type="entry name" value="Aldolase class I"/>
    <property type="match status" value="1"/>
</dbReference>
<dbReference type="EMBL" id="AP025592">
    <property type="protein sequence ID" value="BDG07556.1"/>
    <property type="molecule type" value="Genomic_DNA"/>
</dbReference>